<reference evidence="2 5" key="2">
    <citation type="submission" date="2013-11" db="EMBL/GenBank/DDBJ databases">
        <title>The Genome Sequence of Phytophthora parasitica CJ05E6.</title>
        <authorList>
            <consortium name="The Broad Institute Genomics Platform"/>
            <person name="Russ C."/>
            <person name="Tyler B."/>
            <person name="Panabieres F."/>
            <person name="Shan W."/>
            <person name="Tripathy S."/>
            <person name="Grunwald N."/>
            <person name="Machado M."/>
            <person name="Johnson C.S."/>
            <person name="Arredondo F."/>
            <person name="Hong C."/>
            <person name="Coffey M."/>
            <person name="Young S.K."/>
            <person name="Zeng Q."/>
            <person name="Gargeya S."/>
            <person name="Fitzgerald M."/>
            <person name="Abouelleil A."/>
            <person name="Alvarado L."/>
            <person name="Chapman S.B."/>
            <person name="Gainer-Dewar J."/>
            <person name="Goldberg J."/>
            <person name="Griggs A."/>
            <person name="Gujja S."/>
            <person name="Hansen M."/>
            <person name="Howarth C."/>
            <person name="Imamovic A."/>
            <person name="Ireland A."/>
            <person name="Larimer J."/>
            <person name="McCowan C."/>
            <person name="Murphy C."/>
            <person name="Pearson M."/>
            <person name="Poon T.W."/>
            <person name="Priest M."/>
            <person name="Roberts A."/>
            <person name="Saif S."/>
            <person name="Shea T."/>
            <person name="Sykes S."/>
            <person name="Wortman J."/>
            <person name="Nusbaum C."/>
            <person name="Birren B."/>
        </authorList>
    </citation>
    <scope>NUCLEOTIDE SEQUENCE [LARGE SCALE GENOMIC DNA]</scope>
    <source>
        <strain evidence="2 5">CJ05E6</strain>
    </source>
</reference>
<evidence type="ECO:0000313" key="2">
    <source>
        <dbReference type="EMBL" id="ETL43707.1"/>
    </source>
</evidence>
<evidence type="ECO:0000313" key="5">
    <source>
        <dbReference type="Proteomes" id="UP000053864"/>
    </source>
</evidence>
<gene>
    <name evidence="4" type="ORF">L914_05861</name>
    <name evidence="2" type="ORF">L916_05853</name>
    <name evidence="3" type="ORF">L917_05743</name>
</gene>
<protein>
    <submittedName>
        <fullName evidence="3">Uncharacterized protein</fullName>
    </submittedName>
</protein>
<evidence type="ECO:0000313" key="3">
    <source>
        <dbReference type="EMBL" id="ETL96873.1"/>
    </source>
</evidence>
<reference evidence="3" key="1">
    <citation type="submission" date="2013-11" db="EMBL/GenBank/DDBJ databases">
        <title>The Genome Sequence of Phytophthora parasitica CHvinca01.</title>
        <authorList>
            <consortium name="The Broad Institute Genomics Platform"/>
            <person name="Russ C."/>
            <person name="Tyler B."/>
            <person name="Panabieres F."/>
            <person name="Shan W."/>
            <person name="Tripathy S."/>
            <person name="Grunwald N."/>
            <person name="Machado M."/>
            <person name="Johnson C.S."/>
            <person name="Arredondo F."/>
            <person name="Hong C."/>
            <person name="Coffey M."/>
            <person name="Young S.K."/>
            <person name="Zeng Q."/>
            <person name="Gargeya S."/>
            <person name="Fitzgerald M."/>
            <person name="Abouelleil A."/>
            <person name="Alvarado L."/>
            <person name="Chapman S.B."/>
            <person name="Gainer-Dewar J."/>
            <person name="Goldberg J."/>
            <person name="Griggs A."/>
            <person name="Gujja S."/>
            <person name="Hansen M."/>
            <person name="Howarth C."/>
            <person name="Imamovic A."/>
            <person name="Ireland A."/>
            <person name="Larimer J."/>
            <person name="McCowan C."/>
            <person name="Murphy C."/>
            <person name="Pearson M."/>
            <person name="Poon T.W."/>
            <person name="Priest M."/>
            <person name="Roberts A."/>
            <person name="Saif S."/>
            <person name="Shea T."/>
            <person name="Sykes S."/>
            <person name="Wortman J."/>
            <person name="Nusbaum C."/>
            <person name="Birren B."/>
        </authorList>
    </citation>
    <scope>NUCLEOTIDE SEQUENCE [LARGE SCALE GENOMIC DNA]</scope>
    <source>
        <strain evidence="3">CHvinca01</strain>
    </source>
</reference>
<keyword evidence="1" id="KW-0472">Membrane</keyword>
<dbReference type="EMBL" id="KI678831">
    <property type="protein sequence ID" value="ETL96873.1"/>
    <property type="molecule type" value="Genomic_DNA"/>
</dbReference>
<evidence type="ECO:0000256" key="1">
    <source>
        <dbReference type="SAM" id="Phobius"/>
    </source>
</evidence>
<dbReference type="Proteomes" id="UP000054423">
    <property type="component" value="Unassembled WGS sequence"/>
</dbReference>
<accession>W2LHD5</accession>
<dbReference type="Proteomes" id="UP000054532">
    <property type="component" value="Unassembled WGS sequence"/>
</dbReference>
<feature type="transmembrane region" description="Helical" evidence="1">
    <location>
        <begin position="71"/>
        <end position="89"/>
    </location>
</feature>
<dbReference type="AlphaFoldDB" id="W2LHD5"/>
<keyword evidence="1" id="KW-0812">Transmembrane</keyword>
<keyword evidence="1" id="KW-1133">Transmembrane helix</keyword>
<dbReference type="EMBL" id="KI672113">
    <property type="protein sequence ID" value="ETL43707.1"/>
    <property type="molecule type" value="Genomic_DNA"/>
</dbReference>
<dbReference type="VEuPathDB" id="FungiDB:PPTG_20892"/>
<reference evidence="4" key="3">
    <citation type="submission" date="2013-11" db="EMBL/GenBank/DDBJ databases">
        <title>The Genome Sequence of Phytophthora parasitica IAC_01/95.</title>
        <authorList>
            <consortium name="The Broad Institute Genomics Platform"/>
            <person name="Russ C."/>
            <person name="Tyler B."/>
            <person name="Panabieres F."/>
            <person name="Shan W."/>
            <person name="Tripathy S."/>
            <person name="Grunwald N."/>
            <person name="Machado M."/>
            <person name="Johnson C.S."/>
            <person name="Arredondo F."/>
            <person name="Hong C."/>
            <person name="Coffey M."/>
            <person name="Young S.K."/>
            <person name="Zeng Q."/>
            <person name="Gargeya S."/>
            <person name="Fitzgerald M."/>
            <person name="Abouelleil A."/>
            <person name="Alvarado L."/>
            <person name="Chapman S.B."/>
            <person name="Gainer-Dewar J."/>
            <person name="Goldberg J."/>
            <person name="Griggs A."/>
            <person name="Gujja S."/>
            <person name="Hansen M."/>
            <person name="Howarth C."/>
            <person name="Imamovic A."/>
            <person name="Ireland A."/>
            <person name="Larimer J."/>
            <person name="McCowan C."/>
            <person name="Murphy C."/>
            <person name="Pearson M."/>
            <person name="Poon T.W."/>
            <person name="Priest M."/>
            <person name="Roberts A."/>
            <person name="Saif S."/>
            <person name="Shea T."/>
            <person name="Sykes S."/>
            <person name="Wortman J."/>
            <person name="Nusbaum C."/>
            <person name="Birren B."/>
        </authorList>
    </citation>
    <scope>NUCLEOTIDE SEQUENCE [LARGE SCALE GENOMIC DNA]</scope>
    <source>
        <strain evidence="4">IAC_01/95</strain>
    </source>
</reference>
<sequence length="107" mass="12391">MHGYECVVTQTLGDHLVHDFLGFTIMQSCQFAFMKEMRELCPVHTVTELTATSSVVHIPRIEFRETRQQQFLKVFTFVWVLFNFLGVYATPVVQECSLHLHVGQELS</sequence>
<organism evidence="3">
    <name type="scientific">Phytophthora nicotianae</name>
    <name type="common">Potato buckeye rot agent</name>
    <name type="synonym">Phytophthora parasitica</name>
    <dbReference type="NCBI Taxonomy" id="4792"/>
    <lineage>
        <taxon>Eukaryota</taxon>
        <taxon>Sar</taxon>
        <taxon>Stramenopiles</taxon>
        <taxon>Oomycota</taxon>
        <taxon>Peronosporomycetes</taxon>
        <taxon>Peronosporales</taxon>
        <taxon>Peronosporaceae</taxon>
        <taxon>Phytophthora</taxon>
    </lineage>
</organism>
<dbReference type="EMBL" id="KI692084">
    <property type="protein sequence ID" value="ETM50032.1"/>
    <property type="molecule type" value="Genomic_DNA"/>
</dbReference>
<name>W2LHD5_PHYNI</name>
<evidence type="ECO:0000313" key="4">
    <source>
        <dbReference type="EMBL" id="ETM50032.1"/>
    </source>
</evidence>
<dbReference type="Proteomes" id="UP000053864">
    <property type="component" value="Unassembled WGS sequence"/>
</dbReference>
<proteinExistence type="predicted"/>